<sequence>MELKNNEPGVATWSDLKTFKIFSVSGGNQLYRNGYQQLKVKVVVEVEDWLWGSVALSQSELDSIVLVDALTGLALTKDRHREDIKDWRYTEREDSRFRQLPPNGPIQGSVPSGEFVYTKDFYVTTRSDTPIDLQLCITRADGKKFLSSKASEFGSLVLIPLAPAVYRSEQYSVRTIPAYYSSQSPDIAKVEGFVLELIVDQQRMEFVADFYMRTHLQIGSSDNRYSGYYVVGYGDGRAIRTSAYLSWERPDAVGRNLSEKGVVAFVLAFGKKGGPVWVRENRNSAALEMRDVFGNFHQLRVGITEETLAVWVAR</sequence>
<gene>
    <name evidence="1" type="ORF">CRX69_25500</name>
</gene>
<keyword evidence="2" id="KW-1185">Reference proteome</keyword>
<evidence type="ECO:0000313" key="1">
    <source>
        <dbReference type="EMBL" id="AVU78364.1"/>
    </source>
</evidence>
<evidence type="ECO:0000313" key="2">
    <source>
        <dbReference type="Proteomes" id="UP000241936"/>
    </source>
</evidence>
<dbReference type="EMBL" id="CP024081">
    <property type="protein sequence ID" value="AVU78364.1"/>
    <property type="molecule type" value="Genomic_DNA"/>
</dbReference>
<dbReference type="Proteomes" id="UP000241936">
    <property type="component" value="Chromosome"/>
</dbReference>
<name>A0ABN5K0H5_9PSED</name>
<protein>
    <submittedName>
        <fullName evidence="1">Uncharacterized protein</fullName>
    </submittedName>
</protein>
<proteinExistence type="predicted"/>
<organism evidence="1 2">
    <name type="scientific">Pseudomonas rhizophila</name>
    <dbReference type="NCBI Taxonomy" id="2045200"/>
    <lineage>
        <taxon>Bacteria</taxon>
        <taxon>Pseudomonadati</taxon>
        <taxon>Pseudomonadota</taxon>
        <taxon>Gammaproteobacteria</taxon>
        <taxon>Pseudomonadales</taxon>
        <taxon>Pseudomonadaceae</taxon>
        <taxon>Pseudomonas</taxon>
    </lineage>
</organism>
<accession>A0ABN5K0H5</accession>
<dbReference type="RefSeq" id="WP_107323108.1">
    <property type="nucleotide sequence ID" value="NZ_CP024081.1"/>
</dbReference>
<reference evidence="1 2" key="1">
    <citation type="journal article" date="2018" name="Front. Microbiol.">
        <title>Pseudomonas rhizophila S211, a New Plant Growth-Promoting Rhizobacterium with Potential in Pesticide-Bioremediation.</title>
        <authorList>
            <person name="Hassen W."/>
            <person name="Neifar M."/>
            <person name="Cherif H."/>
            <person name="Najjari A."/>
            <person name="Chouchane H."/>
            <person name="Driouich R.C."/>
            <person name="Salah A."/>
            <person name="Naili F."/>
            <person name="Mosbah A."/>
            <person name="Souissi Y."/>
            <person name="Raddadi N."/>
            <person name="Ouzari H.I."/>
            <person name="Fava F."/>
            <person name="Cherif A."/>
        </authorList>
    </citation>
    <scope>NUCLEOTIDE SEQUENCE [LARGE SCALE GENOMIC DNA]</scope>
    <source>
        <strain evidence="1 2">S211</strain>
    </source>
</reference>